<dbReference type="AlphaFoldDB" id="A0AAV2KVY9"/>
<evidence type="ECO:0000313" key="3">
    <source>
        <dbReference type="EMBL" id="CAL1592458.1"/>
    </source>
</evidence>
<dbReference type="Proteomes" id="UP001497482">
    <property type="component" value="Chromosome 19"/>
</dbReference>
<evidence type="ECO:0000256" key="1">
    <source>
        <dbReference type="SAM" id="Phobius"/>
    </source>
</evidence>
<accession>A0AAV2KVY9</accession>
<keyword evidence="1" id="KW-1133">Transmembrane helix</keyword>
<name>A0AAV2KVY9_KNICA</name>
<gene>
    <name evidence="2" type="ORF">KC01_LOCUS20759</name>
    <name evidence="3" type="ORF">KC01_LOCUS21706</name>
</gene>
<dbReference type="EMBL" id="OZ035824">
    <property type="protein sequence ID" value="CAL1592458.1"/>
    <property type="molecule type" value="Genomic_DNA"/>
</dbReference>
<feature type="transmembrane region" description="Helical" evidence="1">
    <location>
        <begin position="113"/>
        <end position="132"/>
    </location>
</feature>
<dbReference type="EMBL" id="OZ035841">
    <property type="protein sequence ID" value="CAL1591387.1"/>
    <property type="molecule type" value="Genomic_DNA"/>
</dbReference>
<protein>
    <recommendedName>
        <fullName evidence="5">NADH dehydrogenase subunit 6</fullName>
    </recommendedName>
</protein>
<keyword evidence="1" id="KW-0472">Membrane</keyword>
<reference evidence="2 4" key="1">
    <citation type="submission" date="2024-04" db="EMBL/GenBank/DDBJ databases">
        <authorList>
            <person name="Waldvogel A.-M."/>
            <person name="Schoenle A."/>
        </authorList>
    </citation>
    <scope>NUCLEOTIDE SEQUENCE [LARGE SCALE GENOMIC DNA]</scope>
</reference>
<dbReference type="Proteomes" id="UP001497482">
    <property type="component" value="Chromosome 2"/>
</dbReference>
<feature type="transmembrane region" description="Helical" evidence="1">
    <location>
        <begin position="64"/>
        <end position="83"/>
    </location>
</feature>
<evidence type="ECO:0000313" key="4">
    <source>
        <dbReference type="Proteomes" id="UP001497482"/>
    </source>
</evidence>
<proteinExistence type="predicted"/>
<organism evidence="2 4">
    <name type="scientific">Knipowitschia caucasica</name>
    <name type="common">Caucasian dwarf goby</name>
    <name type="synonym">Pomatoschistus caucasicus</name>
    <dbReference type="NCBI Taxonomy" id="637954"/>
    <lineage>
        <taxon>Eukaryota</taxon>
        <taxon>Metazoa</taxon>
        <taxon>Chordata</taxon>
        <taxon>Craniata</taxon>
        <taxon>Vertebrata</taxon>
        <taxon>Euteleostomi</taxon>
        <taxon>Actinopterygii</taxon>
        <taxon>Neopterygii</taxon>
        <taxon>Teleostei</taxon>
        <taxon>Neoteleostei</taxon>
        <taxon>Acanthomorphata</taxon>
        <taxon>Gobiaria</taxon>
        <taxon>Gobiiformes</taxon>
        <taxon>Gobioidei</taxon>
        <taxon>Gobiidae</taxon>
        <taxon>Gobiinae</taxon>
        <taxon>Knipowitschia</taxon>
    </lineage>
</organism>
<feature type="transmembrane region" description="Helical" evidence="1">
    <location>
        <begin position="90"/>
        <end position="107"/>
    </location>
</feature>
<keyword evidence="1" id="KW-0812">Transmembrane</keyword>
<evidence type="ECO:0000313" key="2">
    <source>
        <dbReference type="EMBL" id="CAL1591387.1"/>
    </source>
</evidence>
<feature type="transmembrane region" description="Helical" evidence="1">
    <location>
        <begin position="144"/>
        <end position="164"/>
    </location>
</feature>
<evidence type="ECO:0008006" key="5">
    <source>
        <dbReference type="Google" id="ProtNLM"/>
    </source>
</evidence>
<sequence>MGGVVCGGGWGSYRDGLGGGMVKVLKGREWGEVLFEVWFLGWGLDIGFVCWGEGDFCGFGEFGGLGWVCSWVGFVVFFGFVFLGIGVGCVSVVLVVCLGGVVVMGVLVDGGGFGVFSVVLLFGFYMVVDYLGMGLGGMVFLRGLGEGGGCCVVCFCWCLSFGGLDDVGLGVFVLGCGLW</sequence>
<keyword evidence="4" id="KW-1185">Reference proteome</keyword>